<protein>
    <submittedName>
        <fullName evidence="1">Uncharacterized protein</fullName>
    </submittedName>
</protein>
<dbReference type="EMBL" id="FCNL01000018">
    <property type="protein sequence ID" value="CVI17325.1"/>
    <property type="molecule type" value="Genomic_DNA"/>
</dbReference>
<dbReference type="AlphaFoldDB" id="A0A822UZQ8"/>
<evidence type="ECO:0000313" key="2">
    <source>
        <dbReference type="Proteomes" id="UP000192074"/>
    </source>
</evidence>
<accession>A0A822UZQ8</accession>
<proteinExistence type="predicted"/>
<reference evidence="1 2" key="1">
    <citation type="submission" date="2016-01" db="EMBL/GenBank/DDBJ databases">
        <authorList>
            <person name="Regsiter A."/>
            <person name="william w."/>
        </authorList>
    </citation>
    <scope>NUCLEOTIDE SEQUENCE [LARGE SCALE GENOMIC DNA]</scope>
    <source>
        <strain evidence="1 2">B6</strain>
    </source>
</reference>
<evidence type="ECO:0000313" key="1">
    <source>
        <dbReference type="EMBL" id="CVI17325.1"/>
    </source>
</evidence>
<dbReference type="Proteomes" id="UP000192074">
    <property type="component" value="Unassembled WGS sequence"/>
</dbReference>
<sequence length="70" mass="7830">MGKLSGHRYPCPLIPLPRTSPGGEKKYVALARSIFLLTFLSRNGLAAFPLSQMTTQILFDRNQFAFQVNC</sequence>
<organism evidence="1 2">
    <name type="scientific">Agrobacterium tumefaciens str. B6</name>
    <dbReference type="NCBI Taxonomy" id="1183423"/>
    <lineage>
        <taxon>Bacteria</taxon>
        <taxon>Pseudomonadati</taxon>
        <taxon>Pseudomonadota</taxon>
        <taxon>Alphaproteobacteria</taxon>
        <taxon>Hyphomicrobiales</taxon>
        <taxon>Rhizobiaceae</taxon>
        <taxon>Rhizobium/Agrobacterium group</taxon>
        <taxon>Agrobacterium</taxon>
        <taxon>Agrobacterium tumefaciens complex</taxon>
    </lineage>
</organism>
<name>A0A822UZQ8_AGRTU</name>
<gene>
    <name evidence="1" type="ORF">AGR4A_Cc250056</name>
</gene>
<comment type="caution">
    <text evidence="1">The sequence shown here is derived from an EMBL/GenBank/DDBJ whole genome shotgun (WGS) entry which is preliminary data.</text>
</comment>